<dbReference type="InterPro" id="IPR038717">
    <property type="entry name" value="Tc1-like_DDE_dom"/>
</dbReference>
<dbReference type="GO" id="GO:0003676">
    <property type="term" value="F:nucleic acid binding"/>
    <property type="evidence" value="ECO:0007669"/>
    <property type="project" value="InterPro"/>
</dbReference>
<dbReference type="Proteomes" id="UP000324974">
    <property type="component" value="Chromosome"/>
</dbReference>
<feature type="region of interest" description="Disordered" evidence="1">
    <location>
        <begin position="1"/>
        <end position="26"/>
    </location>
</feature>
<proteinExistence type="predicted"/>
<reference evidence="4" key="1">
    <citation type="submission" date="2019-08" db="EMBL/GenBank/DDBJ databases">
        <title>Limnoglobus roseus gen. nov., sp. nov., a novel freshwater planctomycete with a giant genome from the family Gemmataceae.</title>
        <authorList>
            <person name="Kulichevskaya I.S."/>
            <person name="Naumoff D.G."/>
            <person name="Miroshnikov K."/>
            <person name="Ivanova A."/>
            <person name="Philippov D.A."/>
            <person name="Hakobyan A."/>
            <person name="Rijpstra I.C."/>
            <person name="Sinninghe Damste J.S."/>
            <person name="Liesack W."/>
            <person name="Dedysh S.N."/>
        </authorList>
    </citation>
    <scope>NUCLEOTIDE SEQUENCE [LARGE SCALE GENOMIC DNA]</scope>
    <source>
        <strain evidence="4">PX52</strain>
    </source>
</reference>
<dbReference type="InterPro" id="IPR036397">
    <property type="entry name" value="RNaseH_sf"/>
</dbReference>
<sequence length="108" mass="11217">MGEVEHDAGVRVGAGRRAGGRGGAARDRKTVTFVAALRSTGVVAPLVVDGAMNGPLFAAYVRQQLVRALKPGDIVVMDNLSSHKVAGVAAAIPGLGRKWRTCPRTART</sequence>
<dbReference type="Pfam" id="PF13358">
    <property type="entry name" value="DDE_3"/>
    <property type="match status" value="1"/>
</dbReference>
<dbReference type="EMBL" id="CP042425">
    <property type="protein sequence ID" value="QEL20933.1"/>
    <property type="molecule type" value="Genomic_DNA"/>
</dbReference>
<evidence type="ECO:0000313" key="3">
    <source>
        <dbReference type="EMBL" id="QEL20933.1"/>
    </source>
</evidence>
<protein>
    <submittedName>
        <fullName evidence="3">IS630 family transposase</fullName>
    </submittedName>
</protein>
<dbReference type="Gene3D" id="3.30.420.10">
    <property type="entry name" value="Ribonuclease H-like superfamily/Ribonuclease H"/>
    <property type="match status" value="1"/>
</dbReference>
<keyword evidence="4" id="KW-1185">Reference proteome</keyword>
<accession>A0A5C1AS72</accession>
<feature type="domain" description="Tc1-like transposase DDE" evidence="2">
    <location>
        <begin position="24"/>
        <end position="93"/>
    </location>
</feature>
<gene>
    <name evidence="3" type="ORF">PX52LOC_08057</name>
</gene>
<evidence type="ECO:0000256" key="1">
    <source>
        <dbReference type="SAM" id="MobiDB-lite"/>
    </source>
</evidence>
<name>A0A5C1AS72_9BACT</name>
<evidence type="ECO:0000259" key="2">
    <source>
        <dbReference type="Pfam" id="PF13358"/>
    </source>
</evidence>
<organism evidence="3 4">
    <name type="scientific">Limnoglobus roseus</name>
    <dbReference type="NCBI Taxonomy" id="2598579"/>
    <lineage>
        <taxon>Bacteria</taxon>
        <taxon>Pseudomonadati</taxon>
        <taxon>Planctomycetota</taxon>
        <taxon>Planctomycetia</taxon>
        <taxon>Gemmatales</taxon>
        <taxon>Gemmataceae</taxon>
        <taxon>Limnoglobus</taxon>
    </lineage>
</organism>
<dbReference type="KEGG" id="lrs:PX52LOC_08057"/>
<dbReference type="AlphaFoldDB" id="A0A5C1AS72"/>
<evidence type="ECO:0000313" key="4">
    <source>
        <dbReference type="Proteomes" id="UP000324974"/>
    </source>
</evidence>